<dbReference type="InterPro" id="IPR052509">
    <property type="entry name" value="Metal_resp_DNA-bind_regulator"/>
</dbReference>
<name>A0ABP8TAM2_9ACTN</name>
<sequence length="202" mass="22553">MALAVLGVLAYRPLHPYGIQALLKRWGKDEVVNVGQRAGLYKTINRLHEAGLVAARQTERDQQYPERTVYALTDQGRAVLRQWMGEMLSTPRNEFPELPAALSFLPLLTPEETLRFLEERKALLADRLARLRATLDAATESGPDPLPRVSMLETDYLHAAAAAELRWVTEVVDGLRSGTLTWTDEELRAVASARRDVPEAGP</sequence>
<comment type="caution">
    <text evidence="3">The sequence shown here is derived from an EMBL/GenBank/DDBJ whole genome shotgun (WGS) entry which is preliminary data.</text>
</comment>
<dbReference type="InterPro" id="IPR005149">
    <property type="entry name" value="Tscrpt_reg_PadR_N"/>
</dbReference>
<reference evidence="4" key="1">
    <citation type="journal article" date="2019" name="Int. J. Syst. Evol. Microbiol.">
        <title>The Global Catalogue of Microorganisms (GCM) 10K type strain sequencing project: providing services to taxonomists for standard genome sequencing and annotation.</title>
        <authorList>
            <consortium name="The Broad Institute Genomics Platform"/>
            <consortium name="The Broad Institute Genome Sequencing Center for Infectious Disease"/>
            <person name="Wu L."/>
            <person name="Ma J."/>
        </authorList>
    </citation>
    <scope>NUCLEOTIDE SEQUENCE [LARGE SCALE GENOMIC DNA]</scope>
    <source>
        <strain evidence="4">JCM 17938</strain>
    </source>
</reference>
<keyword evidence="1" id="KW-0175">Coiled coil</keyword>
<accession>A0ABP8TAM2</accession>
<dbReference type="Gene3D" id="1.10.10.10">
    <property type="entry name" value="Winged helix-like DNA-binding domain superfamily/Winged helix DNA-binding domain"/>
    <property type="match status" value="1"/>
</dbReference>
<feature type="domain" description="Transcription regulator PadR N-terminal" evidence="2">
    <location>
        <begin position="5"/>
        <end position="81"/>
    </location>
</feature>
<feature type="coiled-coil region" evidence="1">
    <location>
        <begin position="114"/>
        <end position="141"/>
    </location>
</feature>
<dbReference type="PANTHER" id="PTHR33169:SF27">
    <property type="entry name" value="TRANSCRIPTIONAL REGULATOR PADR FAMILY PROTEIN"/>
    <property type="match status" value="1"/>
</dbReference>
<dbReference type="EMBL" id="BAABHJ010000002">
    <property type="protein sequence ID" value="GAA4602645.1"/>
    <property type="molecule type" value="Genomic_DNA"/>
</dbReference>
<dbReference type="Proteomes" id="UP001500212">
    <property type="component" value="Unassembled WGS sequence"/>
</dbReference>
<dbReference type="PANTHER" id="PTHR33169">
    <property type="entry name" value="PADR-FAMILY TRANSCRIPTIONAL REGULATOR"/>
    <property type="match status" value="1"/>
</dbReference>
<dbReference type="InterPro" id="IPR036390">
    <property type="entry name" value="WH_DNA-bd_sf"/>
</dbReference>
<dbReference type="InterPro" id="IPR036388">
    <property type="entry name" value="WH-like_DNA-bd_sf"/>
</dbReference>
<evidence type="ECO:0000313" key="3">
    <source>
        <dbReference type="EMBL" id="GAA4602645.1"/>
    </source>
</evidence>
<evidence type="ECO:0000313" key="4">
    <source>
        <dbReference type="Proteomes" id="UP001500212"/>
    </source>
</evidence>
<evidence type="ECO:0000256" key="1">
    <source>
        <dbReference type="SAM" id="Coils"/>
    </source>
</evidence>
<keyword evidence="4" id="KW-1185">Reference proteome</keyword>
<dbReference type="Pfam" id="PF03551">
    <property type="entry name" value="PadR"/>
    <property type="match status" value="1"/>
</dbReference>
<protein>
    <submittedName>
        <fullName evidence="3">PadR family transcriptional regulator</fullName>
    </submittedName>
</protein>
<evidence type="ECO:0000259" key="2">
    <source>
        <dbReference type="Pfam" id="PF03551"/>
    </source>
</evidence>
<organism evidence="3 4">
    <name type="scientific">Actinoallomurus liliacearum</name>
    <dbReference type="NCBI Taxonomy" id="1080073"/>
    <lineage>
        <taxon>Bacteria</taxon>
        <taxon>Bacillati</taxon>
        <taxon>Actinomycetota</taxon>
        <taxon>Actinomycetes</taxon>
        <taxon>Streptosporangiales</taxon>
        <taxon>Thermomonosporaceae</taxon>
        <taxon>Actinoallomurus</taxon>
    </lineage>
</organism>
<proteinExistence type="predicted"/>
<dbReference type="SUPFAM" id="SSF46785">
    <property type="entry name" value="Winged helix' DNA-binding domain"/>
    <property type="match status" value="1"/>
</dbReference>
<gene>
    <name evidence="3" type="ORF">GCM10023195_08340</name>
</gene>